<name>Q6MC44_PARUW</name>
<evidence type="ECO:0000259" key="1">
    <source>
        <dbReference type="Pfam" id="PF00561"/>
    </source>
</evidence>
<sequence>MRKFLYRFIFPSFTILAVLFTLYFFTAISLLEAEKQDELKKGKLFWEWQTPQGNWQVHYTEHGSGSKHLLLIHGFRAHSFTWRYLIEPLTQAGYHVWTIDLIGYGLSDKPLNAAYDADFFIEQLKSFMDAKQISSAHLIGSSMGGGLALNLTLDYPEKVSSLTLINALGYPLDLPFYLYLTRHLDPLWFSFVSPPVIRIGLKQIVFDPDTVSEEQVLAYSFPYQFPGGTQASLTTLKQFDKQKLVDLSQRYHSLKHPLLIIWGDKDKLIPITHYERFVKEFPQADCLLIPNCGHIPHEEKPILVTETILEFLGKHIDRSNSD</sequence>
<dbReference type="GO" id="GO:0003824">
    <property type="term" value="F:catalytic activity"/>
    <property type="evidence" value="ECO:0007669"/>
    <property type="project" value="InterPro"/>
</dbReference>
<dbReference type="PRINTS" id="PR00111">
    <property type="entry name" value="ABHYDROLASE"/>
</dbReference>
<evidence type="ECO:0000313" key="3">
    <source>
        <dbReference type="Proteomes" id="UP000000529"/>
    </source>
</evidence>
<dbReference type="Pfam" id="PF00561">
    <property type="entry name" value="Abhydrolase_1"/>
    <property type="match status" value="1"/>
</dbReference>
<reference evidence="2 3" key="1">
    <citation type="journal article" date="2004" name="Science">
        <title>Illuminating the evolutionary history of chlamydiae.</title>
        <authorList>
            <person name="Horn M."/>
            <person name="Collingro A."/>
            <person name="Schmitz-Esser S."/>
            <person name="Beier C.L."/>
            <person name="Purkhold U."/>
            <person name="Fartmann B."/>
            <person name="Brandt P."/>
            <person name="Nyakatura G.J."/>
            <person name="Droege M."/>
            <person name="Frishman D."/>
            <person name="Rattei T."/>
            <person name="Mewes H."/>
            <person name="Wagner M."/>
        </authorList>
    </citation>
    <scope>NUCLEOTIDE SEQUENCE [LARGE SCALE GENOMIC DNA]</scope>
    <source>
        <strain evidence="2 3">UWE25</strain>
    </source>
</reference>
<dbReference type="KEGG" id="pcu:PC_RS05455"/>
<protein>
    <recommendedName>
        <fullName evidence="1">AB hydrolase-1 domain-containing protein</fullName>
    </recommendedName>
</protein>
<dbReference type="ESTHER" id="paruw-q6mc44">
    <property type="family name" value="AlphaBeta_hydrolase"/>
</dbReference>
<dbReference type="InterPro" id="IPR029058">
    <property type="entry name" value="AB_hydrolase_fold"/>
</dbReference>
<dbReference type="eggNOG" id="COG2267">
    <property type="taxonomic scope" value="Bacteria"/>
</dbReference>
<dbReference type="PANTHER" id="PTHR46438:SF11">
    <property type="entry name" value="LIPASE-RELATED"/>
    <property type="match status" value="1"/>
</dbReference>
<feature type="domain" description="AB hydrolase-1" evidence="1">
    <location>
        <begin position="67"/>
        <end position="301"/>
    </location>
</feature>
<dbReference type="PANTHER" id="PTHR46438">
    <property type="entry name" value="ALPHA/BETA-HYDROLASES SUPERFAMILY PROTEIN"/>
    <property type="match status" value="1"/>
</dbReference>
<dbReference type="EMBL" id="BX908798">
    <property type="protein sequence ID" value="CAF23855.1"/>
    <property type="molecule type" value="Genomic_DNA"/>
</dbReference>
<dbReference type="RefSeq" id="WP_011175681.1">
    <property type="nucleotide sequence ID" value="NC_005861.2"/>
</dbReference>
<dbReference type="PRINTS" id="PR00412">
    <property type="entry name" value="EPOXHYDRLASE"/>
</dbReference>
<dbReference type="SUPFAM" id="SSF53474">
    <property type="entry name" value="alpha/beta-Hydrolases"/>
    <property type="match status" value="1"/>
</dbReference>
<keyword evidence="3" id="KW-1185">Reference proteome</keyword>
<dbReference type="Gene3D" id="3.40.50.1820">
    <property type="entry name" value="alpha/beta hydrolase"/>
    <property type="match status" value="1"/>
</dbReference>
<dbReference type="HOGENOM" id="CLU_020336_13_9_0"/>
<evidence type="ECO:0000313" key="2">
    <source>
        <dbReference type="EMBL" id="CAF23855.1"/>
    </source>
</evidence>
<dbReference type="InterPro" id="IPR000073">
    <property type="entry name" value="AB_hydrolase_1"/>
</dbReference>
<dbReference type="STRING" id="264201.pc1131"/>
<dbReference type="OrthoDB" id="9808398at2"/>
<dbReference type="Proteomes" id="UP000000529">
    <property type="component" value="Chromosome"/>
</dbReference>
<gene>
    <name evidence="2" type="ORF">PC_RS05455</name>
</gene>
<proteinExistence type="predicted"/>
<accession>Q6MC44</accession>
<dbReference type="InterPro" id="IPR000639">
    <property type="entry name" value="Epox_hydrolase-like"/>
</dbReference>
<organism evidence="2 3">
    <name type="scientific">Protochlamydia amoebophila (strain UWE25)</name>
    <dbReference type="NCBI Taxonomy" id="264201"/>
    <lineage>
        <taxon>Bacteria</taxon>
        <taxon>Pseudomonadati</taxon>
        <taxon>Chlamydiota</taxon>
        <taxon>Chlamydiia</taxon>
        <taxon>Parachlamydiales</taxon>
        <taxon>Parachlamydiaceae</taxon>
        <taxon>Candidatus Protochlamydia</taxon>
    </lineage>
</organism>
<dbReference type="AlphaFoldDB" id="Q6MC44"/>